<keyword evidence="1" id="KW-0472">Membrane</keyword>
<protein>
    <submittedName>
        <fullName evidence="2">Uncharacterized protein</fullName>
    </submittedName>
</protein>
<name>A0A101MEY2_PENFR</name>
<dbReference type="AlphaFoldDB" id="A0A101MEY2"/>
<dbReference type="EMBL" id="LLXE01000230">
    <property type="protein sequence ID" value="KUM59322.1"/>
    <property type="molecule type" value="Genomic_DNA"/>
</dbReference>
<gene>
    <name evidence="2" type="ORF">ACN42_g7811</name>
</gene>
<reference evidence="2 3" key="1">
    <citation type="submission" date="2015-10" db="EMBL/GenBank/DDBJ databases">
        <title>Genome sequencing of Penicillium freii.</title>
        <authorList>
            <person name="Nguyen H.D."/>
            <person name="Visagie C.M."/>
            <person name="Seifert K.A."/>
        </authorList>
    </citation>
    <scope>NUCLEOTIDE SEQUENCE [LARGE SCALE GENOMIC DNA]</scope>
    <source>
        <strain evidence="2 3">DAOM 242723</strain>
    </source>
</reference>
<proteinExistence type="predicted"/>
<evidence type="ECO:0000313" key="3">
    <source>
        <dbReference type="Proteomes" id="UP000055045"/>
    </source>
</evidence>
<keyword evidence="3" id="KW-1185">Reference proteome</keyword>
<feature type="transmembrane region" description="Helical" evidence="1">
    <location>
        <begin position="42"/>
        <end position="60"/>
    </location>
</feature>
<sequence>MLELVVQGKYPFIPSIEYSFIIFISFSCVLCSINIYSYTYYYYYYYYYYVLVYSVVPPLLRKEKPLG</sequence>
<comment type="caution">
    <text evidence="2">The sequence shown here is derived from an EMBL/GenBank/DDBJ whole genome shotgun (WGS) entry which is preliminary data.</text>
</comment>
<feature type="transmembrane region" description="Helical" evidence="1">
    <location>
        <begin position="12"/>
        <end position="36"/>
    </location>
</feature>
<organism evidence="2 3">
    <name type="scientific">Penicillium freii</name>
    <dbReference type="NCBI Taxonomy" id="48697"/>
    <lineage>
        <taxon>Eukaryota</taxon>
        <taxon>Fungi</taxon>
        <taxon>Dikarya</taxon>
        <taxon>Ascomycota</taxon>
        <taxon>Pezizomycotina</taxon>
        <taxon>Eurotiomycetes</taxon>
        <taxon>Eurotiomycetidae</taxon>
        <taxon>Eurotiales</taxon>
        <taxon>Aspergillaceae</taxon>
        <taxon>Penicillium</taxon>
    </lineage>
</organism>
<evidence type="ECO:0000256" key="1">
    <source>
        <dbReference type="SAM" id="Phobius"/>
    </source>
</evidence>
<evidence type="ECO:0000313" key="2">
    <source>
        <dbReference type="EMBL" id="KUM59322.1"/>
    </source>
</evidence>
<accession>A0A101MEY2</accession>
<dbReference type="Proteomes" id="UP000055045">
    <property type="component" value="Unassembled WGS sequence"/>
</dbReference>
<keyword evidence="1" id="KW-0812">Transmembrane</keyword>
<keyword evidence="1" id="KW-1133">Transmembrane helix</keyword>